<dbReference type="Proteomes" id="UP000245959">
    <property type="component" value="Unassembled WGS sequence"/>
</dbReference>
<reference evidence="10 11" key="1">
    <citation type="submission" date="2018-04" db="EMBL/GenBank/DDBJ databases">
        <title>Genomic Encyclopedia of Type Strains, Phase IV (KMG-IV): sequencing the most valuable type-strain genomes for metagenomic binning, comparative biology and taxonomic classification.</title>
        <authorList>
            <person name="Goeker M."/>
        </authorList>
    </citation>
    <scope>NUCLEOTIDE SEQUENCE [LARGE SCALE GENOMIC DNA]</scope>
    <source>
        <strain evidence="10 11">DSM 14823</strain>
    </source>
</reference>
<dbReference type="EMBL" id="JABAEW010000011">
    <property type="protein sequence ID" value="NMD86405.1"/>
    <property type="molecule type" value="Genomic_DNA"/>
</dbReference>
<dbReference type="Gene3D" id="3.30.70.980">
    <property type="match status" value="2"/>
</dbReference>
<dbReference type="AlphaFoldDB" id="A0A2U1AQ01"/>
<evidence type="ECO:0000256" key="4">
    <source>
        <dbReference type="ARBA" id="ARBA00023125"/>
    </source>
</evidence>
<comment type="subcellular location">
    <subcellularLocation>
        <location evidence="6">Cytoplasm</location>
    </subcellularLocation>
</comment>
<evidence type="ECO:0000256" key="5">
    <source>
        <dbReference type="ARBA" id="ARBA00023163"/>
    </source>
</evidence>
<feature type="domain" description="TACO1/YebC-like N-terminal" evidence="8">
    <location>
        <begin position="5"/>
        <end position="76"/>
    </location>
</feature>
<keyword evidence="5 6" id="KW-0804">Transcription</keyword>
<keyword evidence="4 6" id="KW-0238">DNA-binding</keyword>
<dbReference type="RefSeq" id="WP_116885030.1">
    <property type="nucleotide sequence ID" value="NZ_CABMMC010000073.1"/>
</dbReference>
<accession>A0A2U1AQ01</accession>
<dbReference type="NCBIfam" id="TIGR01033">
    <property type="entry name" value="YebC/PmpR family DNA-binding transcriptional regulator"/>
    <property type="match status" value="1"/>
</dbReference>
<dbReference type="GO" id="GO:0006355">
    <property type="term" value="P:regulation of DNA-templated transcription"/>
    <property type="evidence" value="ECO:0007669"/>
    <property type="project" value="UniProtKB-UniRule"/>
</dbReference>
<dbReference type="OrthoDB" id="9781053at2"/>
<dbReference type="InterPro" id="IPR048300">
    <property type="entry name" value="TACO1_YebC-like_2nd/3rd_dom"/>
</dbReference>
<dbReference type="Proteomes" id="UP000576225">
    <property type="component" value="Unassembled WGS sequence"/>
</dbReference>
<dbReference type="Gene3D" id="1.10.10.200">
    <property type="match status" value="1"/>
</dbReference>
<keyword evidence="3 6" id="KW-0805">Transcription regulation</keyword>
<evidence type="ECO:0000313" key="11">
    <source>
        <dbReference type="Proteomes" id="UP000245959"/>
    </source>
</evidence>
<dbReference type="InterPro" id="IPR017856">
    <property type="entry name" value="Integrase-like_N"/>
</dbReference>
<gene>
    <name evidence="10" type="ORF">C8D82_1264</name>
    <name evidence="9" type="ORF">HF882_07390</name>
</gene>
<dbReference type="SUPFAM" id="SSF75625">
    <property type="entry name" value="YebC-like"/>
    <property type="match status" value="1"/>
</dbReference>
<dbReference type="GO" id="GO:0003677">
    <property type="term" value="F:DNA binding"/>
    <property type="evidence" value="ECO:0007669"/>
    <property type="project" value="UniProtKB-UniRule"/>
</dbReference>
<dbReference type="GeneID" id="78296317"/>
<feature type="domain" description="TACO1/YebC-like second and third" evidence="7">
    <location>
        <begin position="82"/>
        <end position="238"/>
    </location>
</feature>
<dbReference type="GO" id="GO:0005829">
    <property type="term" value="C:cytosol"/>
    <property type="evidence" value="ECO:0007669"/>
    <property type="project" value="TreeGrafter"/>
</dbReference>
<name>A0A2U1AQ01_9BACT</name>
<dbReference type="InterPro" id="IPR002876">
    <property type="entry name" value="Transcrip_reg_TACO1-like"/>
</dbReference>
<dbReference type="NCBIfam" id="NF001030">
    <property type="entry name" value="PRK00110.1"/>
    <property type="match status" value="1"/>
</dbReference>
<evidence type="ECO:0000313" key="10">
    <source>
        <dbReference type="EMBL" id="PVY38411.1"/>
    </source>
</evidence>
<dbReference type="InterPro" id="IPR026564">
    <property type="entry name" value="Transcrip_reg_TACO1-like_dom3"/>
</dbReference>
<evidence type="ECO:0000313" key="9">
    <source>
        <dbReference type="EMBL" id="NMD86405.1"/>
    </source>
</evidence>
<dbReference type="EMBL" id="QEKH01000026">
    <property type="protein sequence ID" value="PVY38411.1"/>
    <property type="molecule type" value="Genomic_DNA"/>
</dbReference>
<dbReference type="Pfam" id="PF20772">
    <property type="entry name" value="TACO1_YebC_N"/>
    <property type="match status" value="1"/>
</dbReference>
<evidence type="ECO:0000256" key="2">
    <source>
        <dbReference type="ARBA" id="ARBA00022490"/>
    </source>
</evidence>
<dbReference type="PANTHER" id="PTHR12532:SF6">
    <property type="entry name" value="TRANSCRIPTIONAL REGULATORY PROTEIN YEBC-RELATED"/>
    <property type="match status" value="1"/>
</dbReference>
<keyword evidence="11" id="KW-1185">Reference proteome</keyword>
<dbReference type="HAMAP" id="MF_00693">
    <property type="entry name" value="Transcrip_reg_TACO1"/>
    <property type="match status" value="1"/>
</dbReference>
<evidence type="ECO:0000313" key="12">
    <source>
        <dbReference type="Proteomes" id="UP000576225"/>
    </source>
</evidence>
<sequence length="251" mass="27568">MSGHSKWANIKHKKEAADKVKGKAFSRIAKEIMVAAKMGGSDPNANPRLRAALTSAKAVNMPNANIERAIKKGAGELGDVVYEEITYEGYAAGGVAVMVECLTDNKNRSISDVRMTFDRNNGNLAASGAVARMFKRMAHFTITGDWADEEKLMDVVLEAGADDLTVEDGVAEVWAEPEFFEPLAKVFEEKGIPTEEAEVTRRAEMVTTLTDPGIARQVLRLVERMEELDDVQQVTANYEIDDSIADQLEEE</sequence>
<evidence type="ECO:0000256" key="6">
    <source>
        <dbReference type="HAMAP-Rule" id="MF_00693"/>
    </source>
</evidence>
<reference evidence="9 12" key="2">
    <citation type="submission" date="2020-04" db="EMBL/GenBank/DDBJ databases">
        <authorList>
            <person name="Hitch T.C.A."/>
            <person name="Wylensek D."/>
            <person name="Clavel T."/>
        </authorList>
    </citation>
    <scope>NUCLEOTIDE SEQUENCE [LARGE SCALE GENOMIC DNA]</scope>
    <source>
        <strain evidence="9 12">COR2-253-APC-1A</strain>
    </source>
</reference>
<evidence type="ECO:0000259" key="8">
    <source>
        <dbReference type="Pfam" id="PF20772"/>
    </source>
</evidence>
<dbReference type="InterPro" id="IPR049083">
    <property type="entry name" value="TACO1_YebC_N"/>
</dbReference>
<dbReference type="FunFam" id="1.10.10.200:FF:000002">
    <property type="entry name" value="Probable transcriptional regulatory protein CLM62_37755"/>
    <property type="match status" value="1"/>
</dbReference>
<organism evidence="10 11">
    <name type="scientific">Victivallis vadensis</name>
    <dbReference type="NCBI Taxonomy" id="172901"/>
    <lineage>
        <taxon>Bacteria</taxon>
        <taxon>Pseudomonadati</taxon>
        <taxon>Lentisphaerota</taxon>
        <taxon>Lentisphaeria</taxon>
        <taxon>Victivallales</taxon>
        <taxon>Victivallaceae</taxon>
        <taxon>Victivallis</taxon>
    </lineage>
</organism>
<evidence type="ECO:0000256" key="1">
    <source>
        <dbReference type="ARBA" id="ARBA00008724"/>
    </source>
</evidence>
<dbReference type="PANTHER" id="PTHR12532">
    <property type="entry name" value="TRANSLATIONAL ACTIVATOR OF CYTOCHROME C OXIDASE 1"/>
    <property type="match status" value="1"/>
</dbReference>
<keyword evidence="2 6" id="KW-0963">Cytoplasm</keyword>
<proteinExistence type="inferred from homology"/>
<protein>
    <recommendedName>
        <fullName evidence="6">Probable transcriptional regulatory protein C8D82_1264</fullName>
    </recommendedName>
</protein>
<comment type="caution">
    <text evidence="10">The sequence shown here is derived from an EMBL/GenBank/DDBJ whole genome shotgun (WGS) entry which is preliminary data.</text>
</comment>
<dbReference type="NCBIfam" id="NF009044">
    <property type="entry name" value="PRK12378.1"/>
    <property type="match status" value="1"/>
</dbReference>
<dbReference type="Pfam" id="PF01709">
    <property type="entry name" value="Transcrip_reg"/>
    <property type="match status" value="1"/>
</dbReference>
<evidence type="ECO:0000256" key="3">
    <source>
        <dbReference type="ARBA" id="ARBA00023015"/>
    </source>
</evidence>
<evidence type="ECO:0000259" key="7">
    <source>
        <dbReference type="Pfam" id="PF01709"/>
    </source>
</evidence>
<dbReference type="InterPro" id="IPR029072">
    <property type="entry name" value="YebC-like"/>
</dbReference>
<comment type="similarity">
    <text evidence="1 6">Belongs to the TACO1 family.</text>
</comment>